<dbReference type="GO" id="GO:0071363">
    <property type="term" value="P:cellular response to growth factor stimulus"/>
    <property type="evidence" value="ECO:0007669"/>
    <property type="project" value="TreeGrafter"/>
</dbReference>
<comment type="caution">
    <text evidence="16">The sequence shown here is derived from an EMBL/GenBank/DDBJ whole genome shotgun (WGS) entry which is preliminary data.</text>
</comment>
<accession>V8N2E8</accession>
<evidence type="ECO:0000256" key="7">
    <source>
        <dbReference type="ARBA" id="ARBA00022729"/>
    </source>
</evidence>
<keyword evidence="8 14" id="KW-0547">Nucleotide-binding</keyword>
<evidence type="ECO:0000256" key="12">
    <source>
        <dbReference type="ARBA" id="ARBA00023136"/>
    </source>
</evidence>
<evidence type="ECO:0000256" key="3">
    <source>
        <dbReference type="ARBA" id="ARBA00012401"/>
    </source>
</evidence>
<dbReference type="EC" id="2.7.11.30" evidence="3"/>
<evidence type="ECO:0000256" key="13">
    <source>
        <dbReference type="ARBA" id="ARBA00023170"/>
    </source>
</evidence>
<evidence type="ECO:0000259" key="15">
    <source>
        <dbReference type="PROSITE" id="PS50011"/>
    </source>
</evidence>
<dbReference type="OrthoDB" id="69842at2759"/>
<gene>
    <name evidence="16" type="ORF">L345_17850</name>
</gene>
<evidence type="ECO:0000256" key="1">
    <source>
        <dbReference type="ARBA" id="ARBA00004479"/>
    </source>
</evidence>
<evidence type="ECO:0000256" key="5">
    <source>
        <dbReference type="ARBA" id="ARBA00022679"/>
    </source>
</evidence>
<reference evidence="16 17" key="1">
    <citation type="journal article" date="2013" name="Proc. Natl. Acad. Sci. U.S.A.">
        <title>The king cobra genome reveals dynamic gene evolution and adaptation in the snake venom system.</title>
        <authorList>
            <person name="Vonk F.J."/>
            <person name="Casewell N.R."/>
            <person name="Henkel C.V."/>
            <person name="Heimberg A.M."/>
            <person name="Jansen H.J."/>
            <person name="McCleary R.J."/>
            <person name="Kerkkamp H.M."/>
            <person name="Vos R.A."/>
            <person name="Guerreiro I."/>
            <person name="Calvete J.J."/>
            <person name="Wuster W."/>
            <person name="Woods A.E."/>
            <person name="Logan J.M."/>
            <person name="Harrison R.A."/>
            <person name="Castoe T.A."/>
            <person name="de Koning A.P."/>
            <person name="Pollock D.D."/>
            <person name="Yandell M."/>
            <person name="Calderon D."/>
            <person name="Renjifo C."/>
            <person name="Currier R.B."/>
            <person name="Salgado D."/>
            <person name="Pla D."/>
            <person name="Sanz L."/>
            <person name="Hyder A.S."/>
            <person name="Ribeiro J.M."/>
            <person name="Arntzen J.W."/>
            <person name="van den Thillart G.E."/>
            <person name="Boetzer M."/>
            <person name="Pirovano W."/>
            <person name="Dirks R.P."/>
            <person name="Spaink H.P."/>
            <person name="Duboule D."/>
            <person name="McGlinn E."/>
            <person name="Kini R.M."/>
            <person name="Richardson M.K."/>
        </authorList>
    </citation>
    <scope>NUCLEOTIDE SEQUENCE</scope>
    <source>
        <tissue evidence="16">Blood</tissue>
    </source>
</reference>
<dbReference type="GO" id="GO:0043235">
    <property type="term" value="C:receptor complex"/>
    <property type="evidence" value="ECO:0007669"/>
    <property type="project" value="TreeGrafter"/>
</dbReference>
<dbReference type="PANTHER" id="PTHR23255">
    <property type="entry name" value="TRANSFORMING GROWTH FACTOR-BETA RECEPTOR TYPE I AND II"/>
    <property type="match status" value="1"/>
</dbReference>
<keyword evidence="7" id="KW-0732">Signal</keyword>
<keyword evidence="11" id="KW-1133">Transmembrane helix</keyword>
<keyword evidence="10 14" id="KW-0067">ATP-binding</keyword>
<comment type="similarity">
    <text evidence="2">Belongs to the protein kinase superfamily. TKL Ser/Thr protein kinase family. TGFB receptor subfamily.</text>
</comment>
<evidence type="ECO:0000313" key="17">
    <source>
        <dbReference type="Proteomes" id="UP000018936"/>
    </source>
</evidence>
<comment type="subcellular location">
    <subcellularLocation>
        <location evidence="1">Membrane</location>
        <topology evidence="1">Single-pass type I membrane protein</topology>
    </subcellularLocation>
</comment>
<dbReference type="InterPro" id="IPR011009">
    <property type="entry name" value="Kinase-like_dom_sf"/>
</dbReference>
<evidence type="ECO:0000256" key="2">
    <source>
        <dbReference type="ARBA" id="ARBA00009605"/>
    </source>
</evidence>
<dbReference type="EMBL" id="AZIM01021970">
    <property type="protein sequence ID" value="ETE56439.1"/>
    <property type="molecule type" value="Genomic_DNA"/>
</dbReference>
<feature type="domain" description="Protein kinase" evidence="15">
    <location>
        <begin position="1"/>
        <end position="54"/>
    </location>
</feature>
<dbReference type="Pfam" id="PF07714">
    <property type="entry name" value="PK_Tyr_Ser-Thr"/>
    <property type="match status" value="1"/>
</dbReference>
<dbReference type="InterPro" id="IPR000333">
    <property type="entry name" value="TGFB_receptor"/>
</dbReference>
<evidence type="ECO:0000256" key="9">
    <source>
        <dbReference type="ARBA" id="ARBA00022777"/>
    </source>
</evidence>
<keyword evidence="13" id="KW-0675">Receptor</keyword>
<dbReference type="InterPro" id="IPR001245">
    <property type="entry name" value="Ser-Thr/Tyr_kinase_cat_dom"/>
</dbReference>
<feature type="non-terminal residue" evidence="16">
    <location>
        <position position="54"/>
    </location>
</feature>
<name>V8N2E8_OPHHA</name>
<keyword evidence="5" id="KW-0808">Transferase</keyword>
<feature type="binding site" evidence="14">
    <location>
        <position position="26"/>
    </location>
    <ligand>
        <name>ATP</name>
        <dbReference type="ChEBI" id="CHEBI:30616"/>
    </ligand>
</feature>
<dbReference type="PROSITE" id="PS00107">
    <property type="entry name" value="PROTEIN_KINASE_ATP"/>
    <property type="match status" value="1"/>
</dbReference>
<evidence type="ECO:0000256" key="6">
    <source>
        <dbReference type="ARBA" id="ARBA00022692"/>
    </source>
</evidence>
<evidence type="ECO:0000256" key="14">
    <source>
        <dbReference type="PROSITE-ProRule" id="PRU10141"/>
    </source>
</evidence>
<evidence type="ECO:0000256" key="8">
    <source>
        <dbReference type="ARBA" id="ARBA00022741"/>
    </source>
</evidence>
<sequence>MIQQVGKGRYGEVWMGKWRGEKVAVKVFSTPEEASWFRETEIYQTVLMRHENIL</sequence>
<protein>
    <recommendedName>
        <fullName evidence="3">receptor protein serine/threonine kinase</fullName>
        <ecNumber evidence="3">2.7.11.30</ecNumber>
    </recommendedName>
</protein>
<keyword evidence="4" id="KW-0723">Serine/threonine-protein kinase</keyword>
<organism evidence="16 17">
    <name type="scientific">Ophiophagus hannah</name>
    <name type="common">King cobra</name>
    <name type="synonym">Naja hannah</name>
    <dbReference type="NCBI Taxonomy" id="8665"/>
    <lineage>
        <taxon>Eukaryota</taxon>
        <taxon>Metazoa</taxon>
        <taxon>Chordata</taxon>
        <taxon>Craniata</taxon>
        <taxon>Vertebrata</taxon>
        <taxon>Euteleostomi</taxon>
        <taxon>Lepidosauria</taxon>
        <taxon>Squamata</taxon>
        <taxon>Bifurcata</taxon>
        <taxon>Unidentata</taxon>
        <taxon>Episquamata</taxon>
        <taxon>Toxicofera</taxon>
        <taxon>Serpentes</taxon>
        <taxon>Colubroidea</taxon>
        <taxon>Elapidae</taxon>
        <taxon>Elapinae</taxon>
        <taxon>Ophiophagus</taxon>
    </lineage>
</organism>
<dbReference type="AlphaFoldDB" id="V8N2E8"/>
<keyword evidence="12" id="KW-0472">Membrane</keyword>
<dbReference type="Proteomes" id="UP000018936">
    <property type="component" value="Unassembled WGS sequence"/>
</dbReference>
<evidence type="ECO:0000313" key="16">
    <source>
        <dbReference type="EMBL" id="ETE56439.1"/>
    </source>
</evidence>
<dbReference type="PROSITE" id="PS50011">
    <property type="entry name" value="PROTEIN_KINASE_DOM"/>
    <property type="match status" value="1"/>
</dbReference>
<dbReference type="GO" id="GO:0005524">
    <property type="term" value="F:ATP binding"/>
    <property type="evidence" value="ECO:0007669"/>
    <property type="project" value="UniProtKB-UniRule"/>
</dbReference>
<evidence type="ECO:0000256" key="10">
    <source>
        <dbReference type="ARBA" id="ARBA00022840"/>
    </source>
</evidence>
<keyword evidence="9" id="KW-0418">Kinase</keyword>
<evidence type="ECO:0000256" key="11">
    <source>
        <dbReference type="ARBA" id="ARBA00022989"/>
    </source>
</evidence>
<dbReference type="InterPro" id="IPR017441">
    <property type="entry name" value="Protein_kinase_ATP_BS"/>
</dbReference>
<dbReference type="PANTHER" id="PTHR23255:SF50">
    <property type="entry name" value="BONE MORPHOGENETIC PROTEIN RECEPTOR TYPE-1A"/>
    <property type="match status" value="1"/>
</dbReference>
<proteinExistence type="inferred from homology"/>
<evidence type="ECO:0000256" key="4">
    <source>
        <dbReference type="ARBA" id="ARBA00022527"/>
    </source>
</evidence>
<dbReference type="InterPro" id="IPR000719">
    <property type="entry name" value="Prot_kinase_dom"/>
</dbReference>
<dbReference type="Gene3D" id="3.30.200.20">
    <property type="entry name" value="Phosphorylase Kinase, domain 1"/>
    <property type="match status" value="1"/>
</dbReference>
<dbReference type="GO" id="GO:0005886">
    <property type="term" value="C:plasma membrane"/>
    <property type="evidence" value="ECO:0007669"/>
    <property type="project" value="TreeGrafter"/>
</dbReference>
<keyword evidence="6" id="KW-0812">Transmembrane</keyword>
<dbReference type="GO" id="GO:0004675">
    <property type="term" value="F:transmembrane receptor protein serine/threonine kinase activity"/>
    <property type="evidence" value="ECO:0007669"/>
    <property type="project" value="UniProtKB-EC"/>
</dbReference>
<keyword evidence="17" id="KW-1185">Reference proteome</keyword>
<dbReference type="SUPFAM" id="SSF56112">
    <property type="entry name" value="Protein kinase-like (PK-like)"/>
    <property type="match status" value="1"/>
</dbReference>